<comment type="caution">
    <text evidence="1">The sequence shown here is derived from an EMBL/GenBank/DDBJ whole genome shotgun (WGS) entry which is preliminary data.</text>
</comment>
<reference evidence="1 2" key="2">
    <citation type="submission" date="2007-08" db="EMBL/GenBank/DDBJ databases">
        <authorList>
            <person name="Fulton L."/>
            <person name="Clifton S."/>
            <person name="Fulton B."/>
            <person name="Xu J."/>
            <person name="Minx P."/>
            <person name="Pepin K.H."/>
            <person name="Johnson M."/>
            <person name="Thiruvilangam P."/>
            <person name="Bhonagiri V."/>
            <person name="Nash W.E."/>
            <person name="Wang C."/>
            <person name="Mardis E.R."/>
            <person name="Wilson R.K."/>
        </authorList>
    </citation>
    <scope>NUCLEOTIDE SEQUENCE [LARGE SCALE GENOMIC DNA]</scope>
    <source>
        <strain evidence="1 2">DSM 753</strain>
    </source>
</reference>
<dbReference type="EMBL" id="ABCB02000021">
    <property type="protein sequence ID" value="EDO59639.1"/>
    <property type="molecule type" value="Genomic_DNA"/>
</dbReference>
<protein>
    <submittedName>
        <fullName evidence="1">Uncharacterized protein</fullName>
    </submittedName>
</protein>
<dbReference type="AlphaFoldDB" id="A7VYL1"/>
<sequence>MPSSTVRQAVQRRYFPSCCPLIFSPFRQPGITKAYLSYYA</sequence>
<reference evidence="1 2" key="1">
    <citation type="submission" date="2007-08" db="EMBL/GenBank/DDBJ databases">
        <title>Draft genome sequence of Clostridium leptum (DSM 753).</title>
        <authorList>
            <person name="Sudarsanam P."/>
            <person name="Ley R."/>
            <person name="Guruge J."/>
            <person name="Turnbaugh P.J."/>
            <person name="Mahowald M."/>
            <person name="Liep D."/>
            <person name="Gordon J."/>
        </authorList>
    </citation>
    <scope>NUCLEOTIDE SEQUENCE [LARGE SCALE GENOMIC DNA]</scope>
    <source>
        <strain evidence="1 2">DSM 753</strain>
    </source>
</reference>
<evidence type="ECO:0000313" key="2">
    <source>
        <dbReference type="Proteomes" id="UP000003490"/>
    </source>
</evidence>
<proteinExistence type="predicted"/>
<dbReference type="HOGENOM" id="CLU_3287444_0_0_9"/>
<evidence type="ECO:0000313" key="1">
    <source>
        <dbReference type="EMBL" id="EDO59639.1"/>
    </source>
</evidence>
<organism evidence="1 2">
    <name type="scientific">[Clostridium] leptum DSM 753</name>
    <dbReference type="NCBI Taxonomy" id="428125"/>
    <lineage>
        <taxon>Bacteria</taxon>
        <taxon>Bacillati</taxon>
        <taxon>Bacillota</taxon>
        <taxon>Clostridia</taxon>
        <taxon>Eubacteriales</taxon>
        <taxon>Oscillospiraceae</taxon>
        <taxon>Oscillospiraceae incertae sedis</taxon>
    </lineage>
</organism>
<gene>
    <name evidence="1" type="ORF">CLOLEP_03689</name>
</gene>
<accession>A7VYL1</accession>
<dbReference type="Proteomes" id="UP000003490">
    <property type="component" value="Unassembled WGS sequence"/>
</dbReference>
<name>A7VYL1_9FIRM</name>